<proteinExistence type="predicted"/>
<accession>A0A154PQP2</accession>
<sequence>MKQEDDEIYVIMIFQEFFEANPNSHQFHEAYHTYSTYPLLYRGSKTYHA</sequence>
<dbReference type="AlphaFoldDB" id="A0A154PQP2"/>
<protein>
    <submittedName>
        <fullName evidence="1">Uncharacterized protein</fullName>
    </submittedName>
</protein>
<name>A0A154PQP2_DUFNO</name>
<dbReference type="EMBL" id="KQ435050">
    <property type="protein sequence ID" value="KZC14221.1"/>
    <property type="molecule type" value="Genomic_DNA"/>
</dbReference>
<dbReference type="Proteomes" id="UP000076502">
    <property type="component" value="Unassembled WGS sequence"/>
</dbReference>
<organism evidence="1 2">
    <name type="scientific">Dufourea novaeangliae</name>
    <name type="common">Sweat bee</name>
    <dbReference type="NCBI Taxonomy" id="178035"/>
    <lineage>
        <taxon>Eukaryota</taxon>
        <taxon>Metazoa</taxon>
        <taxon>Ecdysozoa</taxon>
        <taxon>Arthropoda</taxon>
        <taxon>Hexapoda</taxon>
        <taxon>Insecta</taxon>
        <taxon>Pterygota</taxon>
        <taxon>Neoptera</taxon>
        <taxon>Endopterygota</taxon>
        <taxon>Hymenoptera</taxon>
        <taxon>Apocrita</taxon>
        <taxon>Aculeata</taxon>
        <taxon>Apoidea</taxon>
        <taxon>Anthophila</taxon>
        <taxon>Halictidae</taxon>
        <taxon>Rophitinae</taxon>
        <taxon>Dufourea</taxon>
    </lineage>
</organism>
<reference evidence="1 2" key="1">
    <citation type="submission" date="2015-07" db="EMBL/GenBank/DDBJ databases">
        <title>The genome of Dufourea novaeangliae.</title>
        <authorList>
            <person name="Pan H."/>
            <person name="Kapheim K."/>
        </authorList>
    </citation>
    <scope>NUCLEOTIDE SEQUENCE [LARGE SCALE GENOMIC DNA]</scope>
    <source>
        <strain evidence="1">0120121106</strain>
        <tissue evidence="1">Whole body</tissue>
    </source>
</reference>
<keyword evidence="2" id="KW-1185">Reference proteome</keyword>
<evidence type="ECO:0000313" key="1">
    <source>
        <dbReference type="EMBL" id="KZC14221.1"/>
    </source>
</evidence>
<gene>
    <name evidence="1" type="ORF">WN55_06690</name>
</gene>
<evidence type="ECO:0000313" key="2">
    <source>
        <dbReference type="Proteomes" id="UP000076502"/>
    </source>
</evidence>